<dbReference type="InterPro" id="IPR002938">
    <property type="entry name" value="FAD-bd"/>
</dbReference>
<evidence type="ECO:0000256" key="1">
    <source>
        <dbReference type="ARBA" id="ARBA00022630"/>
    </source>
</evidence>
<dbReference type="Proteomes" id="UP000719766">
    <property type="component" value="Unassembled WGS sequence"/>
</dbReference>
<dbReference type="GO" id="GO:0071949">
    <property type="term" value="F:FAD binding"/>
    <property type="evidence" value="ECO:0007669"/>
    <property type="project" value="InterPro"/>
</dbReference>
<dbReference type="InterPro" id="IPR036188">
    <property type="entry name" value="FAD/NAD-bd_sf"/>
</dbReference>
<sequence length="446" mass="49408">MPLSSADPKFRVAICGAGIGGLALAVTIGKFANQDIHIDLYEAHDATTTGGAGVVLSSRTMEVMKELDMYEEISRVSTKPPSSSHALKVRRSDMPQGGFEWLQSPPTVSSHMNHQHLVETLKQNLPSSCSLHFNKRLTRYDKQLSGSLILHFADDSTSATDVLIGADGIYSSVRKTFFETLDEDVIDPSKIRHYVDPSWTGTLVYRTVFPAKKLSELDPDHIALTNFIIFCGKRKHVVSYPVSQGTLINVVALVTDEDKAGTPFEGRWASSVSHEEVQESYQDFESAVKNLLKCFENPSRWALHVVNELPLSAYDRVALIGDACHAMTPHFGAGAGQAIEDAFVLGRLLAHPLTTLDNLPAALKAYQDVRLPFAQFVARESELRGRMWDFELSSTAGGEVQEELEIQKEKLLAQWEWEGRDRPVAEWLEAERKLQESIGVSNGLLT</sequence>
<dbReference type="Gene3D" id="3.50.50.60">
    <property type="entry name" value="FAD/NAD(P)-binding domain"/>
    <property type="match status" value="1"/>
</dbReference>
<dbReference type="PANTHER" id="PTHR46720">
    <property type="entry name" value="HYDROXYLASE, PUTATIVE (AFU_ORTHOLOGUE AFUA_3G01460)-RELATED"/>
    <property type="match status" value="1"/>
</dbReference>
<dbReference type="EMBL" id="JABBWE010000061">
    <property type="protein sequence ID" value="KAG1789152.1"/>
    <property type="molecule type" value="Genomic_DNA"/>
</dbReference>
<dbReference type="RefSeq" id="XP_041156273.1">
    <property type="nucleotide sequence ID" value="XM_041309420.1"/>
</dbReference>
<protein>
    <recommendedName>
        <fullName evidence="4">FAD-binding domain-containing protein</fullName>
    </recommendedName>
</protein>
<evidence type="ECO:0000313" key="5">
    <source>
        <dbReference type="EMBL" id="KAG1789152.1"/>
    </source>
</evidence>
<gene>
    <name evidence="5" type="ORF">HD556DRAFT_1529620</name>
</gene>
<dbReference type="Pfam" id="PF01494">
    <property type="entry name" value="FAD_binding_3"/>
    <property type="match status" value="1"/>
</dbReference>
<dbReference type="GO" id="GO:0016491">
    <property type="term" value="F:oxidoreductase activity"/>
    <property type="evidence" value="ECO:0007669"/>
    <property type="project" value="UniProtKB-KW"/>
</dbReference>
<dbReference type="SUPFAM" id="SSF54373">
    <property type="entry name" value="FAD-linked reductases, C-terminal domain"/>
    <property type="match status" value="1"/>
</dbReference>
<dbReference type="SUPFAM" id="SSF51905">
    <property type="entry name" value="FAD/NAD(P)-binding domain"/>
    <property type="match status" value="1"/>
</dbReference>
<feature type="domain" description="FAD-binding" evidence="4">
    <location>
        <begin position="11"/>
        <end position="380"/>
    </location>
</feature>
<dbReference type="InterPro" id="IPR051104">
    <property type="entry name" value="FAD_monoxygenase"/>
</dbReference>
<dbReference type="OrthoDB" id="417877at2759"/>
<dbReference type="PANTHER" id="PTHR46720:SF3">
    <property type="entry name" value="FAD-BINDING DOMAIN-CONTAINING PROTEIN-RELATED"/>
    <property type="match status" value="1"/>
</dbReference>
<keyword evidence="6" id="KW-1185">Reference proteome</keyword>
<keyword evidence="3" id="KW-0560">Oxidoreductase</keyword>
<evidence type="ECO:0000259" key="4">
    <source>
        <dbReference type="Pfam" id="PF01494"/>
    </source>
</evidence>
<comment type="caution">
    <text evidence="5">The sequence shown here is derived from an EMBL/GenBank/DDBJ whole genome shotgun (WGS) entry which is preliminary data.</text>
</comment>
<dbReference type="PRINTS" id="PR00420">
    <property type="entry name" value="RNGMNOXGNASE"/>
</dbReference>
<evidence type="ECO:0000313" key="6">
    <source>
        <dbReference type="Proteomes" id="UP000719766"/>
    </source>
</evidence>
<accession>A0A9P7DD10</accession>
<dbReference type="GeneID" id="64603184"/>
<proteinExistence type="predicted"/>
<organism evidence="5 6">
    <name type="scientific">Suillus plorans</name>
    <dbReference type="NCBI Taxonomy" id="116603"/>
    <lineage>
        <taxon>Eukaryota</taxon>
        <taxon>Fungi</taxon>
        <taxon>Dikarya</taxon>
        <taxon>Basidiomycota</taxon>
        <taxon>Agaricomycotina</taxon>
        <taxon>Agaricomycetes</taxon>
        <taxon>Agaricomycetidae</taxon>
        <taxon>Boletales</taxon>
        <taxon>Suillineae</taxon>
        <taxon>Suillaceae</taxon>
        <taxon>Suillus</taxon>
    </lineage>
</organism>
<evidence type="ECO:0000256" key="2">
    <source>
        <dbReference type="ARBA" id="ARBA00022827"/>
    </source>
</evidence>
<dbReference type="GO" id="GO:0044550">
    <property type="term" value="P:secondary metabolite biosynthetic process"/>
    <property type="evidence" value="ECO:0007669"/>
    <property type="project" value="TreeGrafter"/>
</dbReference>
<evidence type="ECO:0000256" key="3">
    <source>
        <dbReference type="ARBA" id="ARBA00023002"/>
    </source>
</evidence>
<keyword evidence="2" id="KW-0274">FAD</keyword>
<name>A0A9P7DD10_9AGAM</name>
<reference evidence="5" key="1">
    <citation type="journal article" date="2020" name="New Phytol.">
        <title>Comparative genomics reveals dynamic genome evolution in host specialist ectomycorrhizal fungi.</title>
        <authorList>
            <person name="Lofgren L.A."/>
            <person name="Nguyen N.H."/>
            <person name="Vilgalys R."/>
            <person name="Ruytinx J."/>
            <person name="Liao H.L."/>
            <person name="Branco S."/>
            <person name="Kuo A."/>
            <person name="LaButti K."/>
            <person name="Lipzen A."/>
            <person name="Andreopoulos W."/>
            <person name="Pangilinan J."/>
            <person name="Riley R."/>
            <person name="Hundley H."/>
            <person name="Na H."/>
            <person name="Barry K."/>
            <person name="Grigoriev I.V."/>
            <person name="Stajich J.E."/>
            <person name="Kennedy P.G."/>
        </authorList>
    </citation>
    <scope>NUCLEOTIDE SEQUENCE</scope>
    <source>
        <strain evidence="5">S12</strain>
    </source>
</reference>
<dbReference type="AlphaFoldDB" id="A0A9P7DD10"/>
<keyword evidence="1" id="KW-0285">Flavoprotein</keyword>